<evidence type="ECO:0000313" key="3">
    <source>
        <dbReference type="Proteomes" id="UP000504636"/>
    </source>
</evidence>
<evidence type="ECO:0000313" key="2">
    <source>
        <dbReference type="EMBL" id="KAF2802180.1"/>
    </source>
</evidence>
<feature type="region of interest" description="Disordered" evidence="1">
    <location>
        <begin position="36"/>
        <end position="62"/>
    </location>
</feature>
<name>A0A6A6Y0K6_9PEZI</name>
<keyword evidence="3" id="KW-1185">Reference proteome</keyword>
<dbReference type="RefSeq" id="XP_033569144.1">
    <property type="nucleotide sequence ID" value="XM_033726298.1"/>
</dbReference>
<accession>A0A6A6Y0K6</accession>
<proteinExistence type="predicted"/>
<reference evidence="2 4" key="1">
    <citation type="journal article" date="2020" name="Stud. Mycol.">
        <title>101 Dothideomycetes genomes: a test case for predicting lifestyles and emergence of pathogens.</title>
        <authorList>
            <person name="Haridas S."/>
            <person name="Albert R."/>
            <person name="Binder M."/>
            <person name="Bloem J."/>
            <person name="Labutti K."/>
            <person name="Salamov A."/>
            <person name="Andreopoulos B."/>
            <person name="Baker S."/>
            <person name="Barry K."/>
            <person name="Bills G."/>
            <person name="Bluhm B."/>
            <person name="Cannon C."/>
            <person name="Castanera R."/>
            <person name="Culley D."/>
            <person name="Daum C."/>
            <person name="Ezra D."/>
            <person name="Gonzalez J."/>
            <person name="Henrissat B."/>
            <person name="Kuo A."/>
            <person name="Liang C."/>
            <person name="Lipzen A."/>
            <person name="Lutzoni F."/>
            <person name="Magnuson J."/>
            <person name="Mondo S."/>
            <person name="Nolan M."/>
            <person name="Ohm R."/>
            <person name="Pangilinan J."/>
            <person name="Park H.-J."/>
            <person name="Ramirez L."/>
            <person name="Alfaro M."/>
            <person name="Sun H."/>
            <person name="Tritt A."/>
            <person name="Yoshinaga Y."/>
            <person name="Zwiers L.-H."/>
            <person name="Turgeon B."/>
            <person name="Goodwin S."/>
            <person name="Spatafora J."/>
            <person name="Crous P."/>
            <person name="Grigoriev I."/>
        </authorList>
    </citation>
    <scope>NUCLEOTIDE SEQUENCE</scope>
    <source>
        <strain evidence="2 4">CBS 304.34</strain>
    </source>
</reference>
<dbReference type="AlphaFoldDB" id="A0A6A6Y0K6"/>
<evidence type="ECO:0000313" key="4">
    <source>
        <dbReference type="RefSeq" id="XP_033569144.1"/>
    </source>
</evidence>
<reference evidence="4" key="2">
    <citation type="submission" date="2020-04" db="EMBL/GenBank/DDBJ databases">
        <authorList>
            <consortium name="NCBI Genome Project"/>
        </authorList>
    </citation>
    <scope>NUCLEOTIDE SEQUENCE</scope>
    <source>
        <strain evidence="4">CBS 304.34</strain>
    </source>
</reference>
<protein>
    <submittedName>
        <fullName evidence="2 4">Uncharacterized protein</fullName>
    </submittedName>
</protein>
<gene>
    <name evidence="2 4" type="ORF">BDZ99DRAFT_527844</name>
</gene>
<evidence type="ECO:0000256" key="1">
    <source>
        <dbReference type="SAM" id="MobiDB-lite"/>
    </source>
</evidence>
<dbReference type="EMBL" id="MU003725">
    <property type="protein sequence ID" value="KAF2802180.1"/>
    <property type="molecule type" value="Genomic_DNA"/>
</dbReference>
<dbReference type="Proteomes" id="UP000504636">
    <property type="component" value="Unplaced"/>
</dbReference>
<dbReference type="OrthoDB" id="10542808at2759"/>
<reference evidence="4" key="3">
    <citation type="submission" date="2025-04" db="UniProtKB">
        <authorList>
            <consortium name="RefSeq"/>
        </authorList>
    </citation>
    <scope>IDENTIFICATION</scope>
    <source>
        <strain evidence="4">CBS 304.34</strain>
    </source>
</reference>
<dbReference type="GeneID" id="54467191"/>
<feature type="region of interest" description="Disordered" evidence="1">
    <location>
        <begin position="297"/>
        <end position="319"/>
    </location>
</feature>
<sequence>METTISLPSPARLPKTCRYWPGYEDATPAVTVADSVDENEEAERIAENSPPSQTEAETTERTDNTILGAVRIPQSKAPDHFDSNAEIIACIRAEVRDSGDFKTRMKHFGSRLNIGLYQARCALFLVTSILEIIAKYGLNENQFLKAAITPPGTKDIEGLTLTYDQRIALDAVVQRFTSLSELMPISRFFELITHHRKDIWPVIYNMGRWQTYDLFGQRCINAHEYLNGVDHPEGFVGSIFYHMSVFPRLEVELRSLIEVMEDFIPDVEDVWEFNFIQPNQESRIGWVVEAYGQKMIPRNRTPPFSPSSTQTNSGGEGDADKYRDLEALLQLEPPQADADPEYDDTYKSSEDALWAAECEARQQVSEPPQVGWAMRLFATAMQASWARKQLGKLCRLLDQWYDEHPEWYCQYSEEPEEPEDLIEYSNQV</sequence>
<organism evidence="2">
    <name type="scientific">Mytilinidion resinicola</name>
    <dbReference type="NCBI Taxonomy" id="574789"/>
    <lineage>
        <taxon>Eukaryota</taxon>
        <taxon>Fungi</taxon>
        <taxon>Dikarya</taxon>
        <taxon>Ascomycota</taxon>
        <taxon>Pezizomycotina</taxon>
        <taxon>Dothideomycetes</taxon>
        <taxon>Pleosporomycetidae</taxon>
        <taxon>Mytilinidiales</taxon>
        <taxon>Mytilinidiaceae</taxon>
        <taxon>Mytilinidion</taxon>
    </lineage>
</organism>